<proteinExistence type="predicted"/>
<accession>A0A873WCP4</accession>
<name>A0A873WCP4_9CAUD</name>
<gene>
    <name evidence="1" type="ORF">CPT_Miami_015</name>
</gene>
<organism evidence="1 2">
    <name type="scientific">Klebsiella phage Miami</name>
    <dbReference type="NCBI Taxonomy" id="2767581"/>
    <lineage>
        <taxon>Viruses</taxon>
        <taxon>Duplodnaviria</taxon>
        <taxon>Heunggongvirae</taxon>
        <taxon>Uroviricota</taxon>
        <taxon>Caudoviricetes</taxon>
        <taxon>Chimalliviridae</taxon>
        <taxon>Miamivirus</taxon>
        <taxon>Miamivirus miami</taxon>
    </lineage>
</organism>
<evidence type="ECO:0000313" key="1">
    <source>
        <dbReference type="EMBL" id="QPB09110.1"/>
    </source>
</evidence>
<dbReference type="EMBL" id="MT701590">
    <property type="protein sequence ID" value="QPB09110.1"/>
    <property type="molecule type" value="Genomic_DNA"/>
</dbReference>
<keyword evidence="2" id="KW-1185">Reference proteome</keyword>
<evidence type="ECO:0000313" key="2">
    <source>
        <dbReference type="Proteomes" id="UP000662782"/>
    </source>
</evidence>
<sequence>MTDKKDPVVTTYPLIGEGGKVVPGDQEEQLIDLDAAYKKTGETKTNELVEGLERYINQKILGKREMELAGVKGGENFDPLPSRRNAVLGGESFLTAVKDGFLKIIDFIIKFIKGAVNWVIERIKVLLGFSKTKAEIKACEDARSDMEKEVKSTLSGFGINPSFYSLDQLVESAPRGIDRVEMIKYLSAKSKNETEMAKALTGVIPDLTTLTRKLRDSSDSLTKRYKRFKVVLEDTRKKLAANRVGDADAYELSKAIKDVMVISEDYGDVVASLSAVVSKLYGVNLDNSKILKEGFGVLRENIARNRAVATSKLNPEKLTGLYAEIGTLNNRIISESGNTFDLSHVDTKVLKEVVSLDDANFINNLSDVVGNRQLIADYQTMAVSVRDFTAILESSSAICADISREIANFTKWKNNVDMYLAVAVTEDLKLIASTLIASAGAGEYDLDKLGKSKPVVLPEPGLVKKTGLITQEILDADLHGVTTAVNNFAKTAGLNVRVKPR</sequence>
<dbReference type="Proteomes" id="UP000662782">
    <property type="component" value="Segment"/>
</dbReference>
<reference evidence="1 2" key="1">
    <citation type="submission" date="2020-07" db="EMBL/GenBank/DDBJ databases">
        <title>Complete genome sequence of Klebsiella pneumoniae phage Miami.</title>
        <authorList>
            <person name="Mora D.A."/>
            <person name="Lessor L."/>
            <person name="Gill J."/>
            <person name="Liu M."/>
        </authorList>
    </citation>
    <scope>NUCLEOTIDE SEQUENCE [LARGE SCALE GENOMIC DNA]</scope>
</reference>
<protein>
    <submittedName>
        <fullName evidence="1">Uncharacterized protein</fullName>
    </submittedName>
</protein>